<proteinExistence type="predicted"/>
<accession>A0AAP5I6H7</accession>
<keyword evidence="3" id="KW-0378">Hydrolase</keyword>
<comment type="caution">
    <text evidence="3">The sequence shown here is derived from an EMBL/GenBank/DDBJ whole genome shotgun (WGS) entry which is preliminary data.</text>
</comment>
<dbReference type="EMBL" id="JAALHA020000001">
    <property type="protein sequence ID" value="MDR9894058.1"/>
    <property type="molecule type" value="Genomic_DNA"/>
</dbReference>
<keyword evidence="4" id="KW-1185">Reference proteome</keyword>
<name>A0AAP5I6H7_9CYAN</name>
<sequence length="253" mass="28703">MRNSQTLKGVEKLIGPLAALLGFVYLFQWYITGSLRSYNDPVFKIRQPPLVMKGGDPYIRALMRTISASEANNNRPYSLLYGGQHVTDLSRHPDICVTISVGPNKGNCSTAAGRYQVINSTWDQIALSYHPKPQQLMFWTNYSFEPEYQDIVVYRWLSDSRFWKTNISQQLRQGKLDEVLKKLSPTWTSLGYGIETNSMTQYLPRVYQKVLQEELKSREQGVGGREQGVGGREQGVGGREQGSRGAEEQGRKN</sequence>
<dbReference type="SUPFAM" id="SSF53955">
    <property type="entry name" value="Lysozyme-like"/>
    <property type="match status" value="1"/>
</dbReference>
<evidence type="ECO:0000256" key="2">
    <source>
        <dbReference type="SAM" id="Phobius"/>
    </source>
</evidence>
<evidence type="ECO:0000313" key="4">
    <source>
        <dbReference type="Proteomes" id="UP000667802"/>
    </source>
</evidence>
<protein>
    <submittedName>
        <fullName evidence="3">Glycoside hydrolase family protein</fullName>
    </submittedName>
</protein>
<dbReference type="GO" id="GO:0016787">
    <property type="term" value="F:hydrolase activity"/>
    <property type="evidence" value="ECO:0007669"/>
    <property type="project" value="UniProtKB-KW"/>
</dbReference>
<feature type="region of interest" description="Disordered" evidence="1">
    <location>
        <begin position="218"/>
        <end position="253"/>
    </location>
</feature>
<dbReference type="InterPro" id="IPR023346">
    <property type="entry name" value="Lysozyme-like_dom_sf"/>
</dbReference>
<dbReference type="AlphaFoldDB" id="A0AAP5I6H7"/>
<feature type="transmembrane region" description="Helical" evidence="2">
    <location>
        <begin position="12"/>
        <end position="31"/>
    </location>
</feature>
<keyword evidence="2" id="KW-1133">Transmembrane helix</keyword>
<keyword evidence="2" id="KW-0812">Transmembrane</keyword>
<evidence type="ECO:0000256" key="1">
    <source>
        <dbReference type="SAM" id="MobiDB-lite"/>
    </source>
</evidence>
<reference evidence="4" key="1">
    <citation type="journal article" date="2021" name="Science">
        <title>Hunting the eagle killer: A cyanobacterial neurotoxin causes vacuolar myelinopathy.</title>
        <authorList>
            <person name="Breinlinger S."/>
            <person name="Phillips T.J."/>
            <person name="Haram B.N."/>
            <person name="Mares J."/>
            <person name="Martinez Yerena J.A."/>
            <person name="Hrouzek P."/>
            <person name="Sobotka R."/>
            <person name="Henderson W.M."/>
            <person name="Schmieder P."/>
            <person name="Williams S.M."/>
            <person name="Lauderdale J.D."/>
            <person name="Wilde H.D."/>
            <person name="Gerrin W."/>
            <person name="Kust A."/>
            <person name="Washington J.W."/>
            <person name="Wagner C."/>
            <person name="Geier B."/>
            <person name="Liebeke M."/>
            <person name="Enke H."/>
            <person name="Niedermeyer T.H.J."/>
            <person name="Wilde S.B."/>
        </authorList>
    </citation>
    <scope>NUCLEOTIDE SEQUENCE [LARGE SCALE GENOMIC DNA]</scope>
    <source>
        <strain evidence="4">Thurmond2011</strain>
    </source>
</reference>
<keyword evidence="2" id="KW-0472">Membrane</keyword>
<feature type="compositionally biased region" description="Gly residues" evidence="1">
    <location>
        <begin position="221"/>
        <end position="240"/>
    </location>
</feature>
<organism evidence="3 4">
    <name type="scientific">Aetokthonos hydrillicola Thurmond2011</name>
    <dbReference type="NCBI Taxonomy" id="2712845"/>
    <lineage>
        <taxon>Bacteria</taxon>
        <taxon>Bacillati</taxon>
        <taxon>Cyanobacteriota</taxon>
        <taxon>Cyanophyceae</taxon>
        <taxon>Nostocales</taxon>
        <taxon>Hapalosiphonaceae</taxon>
        <taxon>Aetokthonos</taxon>
    </lineage>
</organism>
<gene>
    <name evidence="3" type="ORF">G7B40_005660</name>
</gene>
<dbReference type="Proteomes" id="UP000667802">
    <property type="component" value="Unassembled WGS sequence"/>
</dbReference>
<feature type="compositionally biased region" description="Basic and acidic residues" evidence="1">
    <location>
        <begin position="241"/>
        <end position="253"/>
    </location>
</feature>
<dbReference type="Gene3D" id="1.10.530.10">
    <property type="match status" value="1"/>
</dbReference>
<dbReference type="RefSeq" id="WP_310833534.1">
    <property type="nucleotide sequence ID" value="NZ_JAALHA020000001.1"/>
</dbReference>
<evidence type="ECO:0000313" key="3">
    <source>
        <dbReference type="EMBL" id="MDR9894058.1"/>
    </source>
</evidence>